<proteinExistence type="predicted"/>
<evidence type="ECO:0000313" key="2">
    <source>
        <dbReference type="Proteomes" id="UP000185491"/>
    </source>
</evidence>
<sequence length="114" mass="13505">MSRFATATRPEWLTPWHRELIRRLDELVQHRHLNYTLSQPVRVAEFYWAASYDHVRMWAYKDGHARIGINYYSLCDVEAVITPEHDIDVLMEFLGDHLGVLESRRNSGADENDY</sequence>
<name>A0A1L7D3Q6_9CORY</name>
<dbReference type="STRING" id="161895.CPHO_07175"/>
<dbReference type="KEGG" id="cpho:CPHO_07175"/>
<evidence type="ECO:0000313" key="1">
    <source>
        <dbReference type="EMBL" id="APT92707.1"/>
    </source>
</evidence>
<dbReference type="AlphaFoldDB" id="A0A1L7D3Q6"/>
<gene>
    <name evidence="1" type="ORF">CPHO_07175</name>
</gene>
<protein>
    <submittedName>
        <fullName evidence="1">Uncharacterized protein</fullName>
    </submittedName>
</protein>
<reference evidence="1 2" key="1">
    <citation type="submission" date="2014-08" db="EMBL/GenBank/DDBJ databases">
        <title>Complete genome sequence of Corynebacterium phocae M408/89/1(T)(=DSM 44612(T)), isolated from the common seal (Phoca vitulina).</title>
        <authorList>
            <person name="Ruckert C."/>
            <person name="Albersmeier A."/>
            <person name="Winkler A."/>
            <person name="Kalinowski J."/>
        </authorList>
    </citation>
    <scope>NUCLEOTIDE SEQUENCE [LARGE SCALE GENOMIC DNA]</scope>
    <source>
        <strain evidence="1 2">M408/89/1</strain>
    </source>
</reference>
<organism evidence="1 2">
    <name type="scientific">Corynebacterium phocae</name>
    <dbReference type="NCBI Taxonomy" id="161895"/>
    <lineage>
        <taxon>Bacteria</taxon>
        <taxon>Bacillati</taxon>
        <taxon>Actinomycetota</taxon>
        <taxon>Actinomycetes</taxon>
        <taxon>Mycobacteriales</taxon>
        <taxon>Corynebacteriaceae</taxon>
        <taxon>Corynebacterium</taxon>
    </lineage>
</organism>
<dbReference type="OrthoDB" id="4453940at2"/>
<dbReference type="Proteomes" id="UP000185491">
    <property type="component" value="Chromosome"/>
</dbReference>
<dbReference type="EMBL" id="CP009249">
    <property type="protein sequence ID" value="APT92707.1"/>
    <property type="molecule type" value="Genomic_DNA"/>
</dbReference>
<dbReference type="RefSeq" id="WP_075734463.1">
    <property type="nucleotide sequence ID" value="NZ_CP009249.1"/>
</dbReference>
<accession>A0A1L7D3Q6</accession>
<keyword evidence="2" id="KW-1185">Reference proteome</keyword>